<evidence type="ECO:0000256" key="3">
    <source>
        <dbReference type="ARBA" id="ARBA00022692"/>
    </source>
</evidence>
<dbReference type="SUPFAM" id="SSF103481">
    <property type="entry name" value="Multidrug resistance efflux transporter EmrE"/>
    <property type="match status" value="2"/>
</dbReference>
<keyword evidence="3 6" id="KW-0812">Transmembrane</keyword>
<dbReference type="InterPro" id="IPR037185">
    <property type="entry name" value="EmrE-like"/>
</dbReference>
<keyword evidence="4 6" id="KW-1133">Transmembrane helix</keyword>
<comment type="similarity">
    <text evidence="2">Belongs to the EamA transporter family.</text>
</comment>
<evidence type="ECO:0000256" key="6">
    <source>
        <dbReference type="SAM" id="Phobius"/>
    </source>
</evidence>
<organism evidence="8 9">
    <name type="scientific">Stenotrophomonas geniculata N1</name>
    <dbReference type="NCBI Taxonomy" id="1167641"/>
    <lineage>
        <taxon>Bacteria</taxon>
        <taxon>Pseudomonadati</taxon>
        <taxon>Pseudomonadota</taxon>
        <taxon>Gammaproteobacteria</taxon>
        <taxon>Lysobacterales</taxon>
        <taxon>Lysobacteraceae</taxon>
        <taxon>Stenotrophomonas</taxon>
    </lineage>
</organism>
<dbReference type="Proteomes" id="UP000036890">
    <property type="component" value="Unassembled WGS sequence"/>
</dbReference>
<gene>
    <name evidence="8" type="ORF">W7K_01515</name>
</gene>
<dbReference type="PANTHER" id="PTHR32322">
    <property type="entry name" value="INNER MEMBRANE TRANSPORTER"/>
    <property type="match status" value="1"/>
</dbReference>
<feature type="transmembrane region" description="Helical" evidence="6">
    <location>
        <begin position="191"/>
        <end position="210"/>
    </location>
</feature>
<dbReference type="PANTHER" id="PTHR32322:SF2">
    <property type="entry name" value="EAMA DOMAIN-CONTAINING PROTEIN"/>
    <property type="match status" value="1"/>
</dbReference>
<feature type="transmembrane region" description="Helical" evidence="6">
    <location>
        <begin position="53"/>
        <end position="69"/>
    </location>
</feature>
<name>A0A0L8AEQ4_9GAMM</name>
<accession>A0A0L8AEQ4</accession>
<dbReference type="OrthoDB" id="9812547at2"/>
<evidence type="ECO:0000256" key="5">
    <source>
        <dbReference type="ARBA" id="ARBA00023136"/>
    </source>
</evidence>
<evidence type="ECO:0000313" key="9">
    <source>
        <dbReference type="Proteomes" id="UP000036890"/>
    </source>
</evidence>
<comment type="caution">
    <text evidence="8">The sequence shown here is derived from an EMBL/GenBank/DDBJ whole genome shotgun (WGS) entry which is preliminary data.</text>
</comment>
<feature type="transmembrane region" description="Helical" evidence="6">
    <location>
        <begin position="276"/>
        <end position="296"/>
    </location>
</feature>
<feature type="transmembrane region" description="Helical" evidence="6">
    <location>
        <begin position="81"/>
        <end position="100"/>
    </location>
</feature>
<feature type="domain" description="EamA" evidence="7">
    <location>
        <begin position="18"/>
        <end position="150"/>
    </location>
</feature>
<comment type="subcellular location">
    <subcellularLocation>
        <location evidence="1">Membrane</location>
        <topology evidence="1">Multi-pass membrane protein</topology>
    </subcellularLocation>
</comment>
<evidence type="ECO:0000259" key="7">
    <source>
        <dbReference type="Pfam" id="PF00892"/>
    </source>
</evidence>
<protein>
    <submittedName>
        <fullName evidence="8">Membrane protein</fullName>
    </submittedName>
</protein>
<dbReference type="NCBIfam" id="NF008432">
    <property type="entry name" value="PRK11272.1"/>
    <property type="match status" value="1"/>
</dbReference>
<dbReference type="Pfam" id="PF00892">
    <property type="entry name" value="EamA"/>
    <property type="match status" value="2"/>
</dbReference>
<feature type="domain" description="EamA" evidence="7">
    <location>
        <begin position="160"/>
        <end position="294"/>
    </location>
</feature>
<dbReference type="EMBL" id="AJLO02000005">
    <property type="protein sequence ID" value="KOF00884.1"/>
    <property type="molecule type" value="Genomic_DNA"/>
</dbReference>
<dbReference type="InterPro" id="IPR050638">
    <property type="entry name" value="AA-Vitamin_Transporters"/>
</dbReference>
<evidence type="ECO:0000256" key="4">
    <source>
        <dbReference type="ARBA" id="ARBA00022989"/>
    </source>
</evidence>
<dbReference type="GO" id="GO:0016020">
    <property type="term" value="C:membrane"/>
    <property type="evidence" value="ECO:0007669"/>
    <property type="project" value="UniProtKB-SubCell"/>
</dbReference>
<evidence type="ECO:0000256" key="1">
    <source>
        <dbReference type="ARBA" id="ARBA00004141"/>
    </source>
</evidence>
<proteinExistence type="inferred from homology"/>
<feature type="transmembrane region" description="Helical" evidence="6">
    <location>
        <begin position="136"/>
        <end position="155"/>
    </location>
</feature>
<feature type="transmembrane region" description="Helical" evidence="6">
    <location>
        <begin position="250"/>
        <end position="270"/>
    </location>
</feature>
<sequence length="301" mass="31417">MSAPPSSSAAAPRGGLVALALLLVYVVWGSTYLGIAKALHGGALPLTMVSGSRFIIAGGLMFLALRLFWTMPNPTLRQWRNLVVMGVTMLVLGNGMVVLAEREVSSGLAATAVASVPLWMALFSALRGQHASKGEWLGIAVGFVGVVWLNAGSSLTASPTGLVLLLIAPIGWAFGSVWSRGLDLPGPFMTAAGQMICGGVLLVLIGLAVGERPTTLPDTGGLLAMAYLCVFGSIVAFTAYVWLLHNVRPALAGSYAYVNPVIAVLLGAALNGERFGWRDFLAMAVILLGVVVLTMARTRKK</sequence>
<reference evidence="8 9" key="1">
    <citation type="journal article" date="2012" name="J. Bacteriol.">
        <title>Genome sequence of a novel nicotine-degrading strain, Pseudomonas geniculata N1.</title>
        <authorList>
            <person name="Tang H."/>
            <person name="Yu H."/>
            <person name="Tai C."/>
            <person name="Huang K."/>
            <person name="Liu Y."/>
            <person name="Wang L."/>
            <person name="Yao Y."/>
            <person name="Wu G."/>
            <person name="Xu P."/>
        </authorList>
    </citation>
    <scope>NUCLEOTIDE SEQUENCE [LARGE SCALE GENOMIC DNA]</scope>
    <source>
        <strain evidence="8 9">N1</strain>
    </source>
</reference>
<evidence type="ECO:0000313" key="8">
    <source>
        <dbReference type="EMBL" id="KOF00884.1"/>
    </source>
</evidence>
<evidence type="ECO:0000256" key="2">
    <source>
        <dbReference type="ARBA" id="ARBA00007362"/>
    </source>
</evidence>
<feature type="transmembrane region" description="Helical" evidence="6">
    <location>
        <begin position="222"/>
        <end position="243"/>
    </location>
</feature>
<dbReference type="RefSeq" id="WP_029380107.1">
    <property type="nucleotide sequence ID" value="NZ_AJLO02000005.1"/>
</dbReference>
<feature type="transmembrane region" description="Helical" evidence="6">
    <location>
        <begin position="106"/>
        <end position="124"/>
    </location>
</feature>
<keyword evidence="5 6" id="KW-0472">Membrane</keyword>
<dbReference type="AlphaFoldDB" id="A0A0L8AEQ4"/>
<dbReference type="InterPro" id="IPR000620">
    <property type="entry name" value="EamA_dom"/>
</dbReference>
<feature type="transmembrane region" description="Helical" evidence="6">
    <location>
        <begin position="161"/>
        <end position="179"/>
    </location>
</feature>